<feature type="region of interest" description="Disordered" evidence="1">
    <location>
        <begin position="1"/>
        <end position="47"/>
    </location>
</feature>
<accession>A0A6J4KF52</accession>
<dbReference type="AlphaFoldDB" id="A0A6J4KF52"/>
<dbReference type="EMBL" id="CADCTV010000148">
    <property type="protein sequence ID" value="CAA9304068.1"/>
    <property type="molecule type" value="Genomic_DNA"/>
</dbReference>
<protein>
    <submittedName>
        <fullName evidence="2">Type IV fimbrial assembly, ATPase PilB</fullName>
    </submittedName>
</protein>
<sequence>GAAGRLHRRPAEAGHRRGDADAAHGRAAEDAEGRHHAGRGDQGNRRL</sequence>
<organism evidence="2">
    <name type="scientific">uncultured Gemmatimonadota bacterium</name>
    <dbReference type="NCBI Taxonomy" id="203437"/>
    <lineage>
        <taxon>Bacteria</taxon>
        <taxon>Pseudomonadati</taxon>
        <taxon>Gemmatimonadota</taxon>
        <taxon>environmental samples</taxon>
    </lineage>
</organism>
<reference evidence="2" key="1">
    <citation type="submission" date="2020-02" db="EMBL/GenBank/DDBJ databases">
        <authorList>
            <person name="Meier V. D."/>
        </authorList>
    </citation>
    <scope>NUCLEOTIDE SEQUENCE</scope>
    <source>
        <strain evidence="2">AVDCRST_MAG89</strain>
    </source>
</reference>
<feature type="compositionally biased region" description="Basic and acidic residues" evidence="1">
    <location>
        <begin position="9"/>
        <end position="47"/>
    </location>
</feature>
<gene>
    <name evidence="2" type="ORF">AVDCRST_MAG89-682</name>
</gene>
<evidence type="ECO:0000313" key="2">
    <source>
        <dbReference type="EMBL" id="CAA9304068.1"/>
    </source>
</evidence>
<evidence type="ECO:0000256" key="1">
    <source>
        <dbReference type="SAM" id="MobiDB-lite"/>
    </source>
</evidence>
<feature type="non-terminal residue" evidence="2">
    <location>
        <position position="1"/>
    </location>
</feature>
<feature type="non-terminal residue" evidence="2">
    <location>
        <position position="47"/>
    </location>
</feature>
<name>A0A6J4KF52_9BACT</name>
<proteinExistence type="predicted"/>